<keyword evidence="1 6" id="KW-0808">Transferase</keyword>
<dbReference type="SUPFAM" id="SSF55729">
    <property type="entry name" value="Acyl-CoA N-acyltransferases (Nat)"/>
    <property type="match status" value="1"/>
</dbReference>
<dbReference type="GO" id="GO:0016747">
    <property type="term" value="F:acyltransferase activity, transferring groups other than amino-acyl groups"/>
    <property type="evidence" value="ECO:0007669"/>
    <property type="project" value="InterPro"/>
</dbReference>
<dbReference type="AlphaFoldDB" id="A0A850PAA1"/>
<dbReference type="Proteomes" id="UP000585665">
    <property type="component" value="Unassembled WGS sequence"/>
</dbReference>
<keyword evidence="2" id="KW-0012">Acyltransferase</keyword>
<evidence type="ECO:0000256" key="1">
    <source>
        <dbReference type="ARBA" id="ARBA00022679"/>
    </source>
</evidence>
<dbReference type="RefSeq" id="WP_176614378.1">
    <property type="nucleotide sequence ID" value="NZ_JABXXR010000135.1"/>
</dbReference>
<dbReference type="Gene3D" id="3.40.630.30">
    <property type="match status" value="1"/>
</dbReference>
<organism evidence="6 7">
    <name type="scientific">Ameyamaea chiangmaiensis</name>
    <dbReference type="NCBI Taxonomy" id="442969"/>
    <lineage>
        <taxon>Bacteria</taxon>
        <taxon>Pseudomonadati</taxon>
        <taxon>Pseudomonadota</taxon>
        <taxon>Alphaproteobacteria</taxon>
        <taxon>Acetobacterales</taxon>
        <taxon>Acetobacteraceae</taxon>
        <taxon>Ameyamaea</taxon>
    </lineage>
</organism>
<evidence type="ECO:0000256" key="4">
    <source>
        <dbReference type="SAM" id="MobiDB-lite"/>
    </source>
</evidence>
<dbReference type="PANTHER" id="PTHR43792:SF8">
    <property type="entry name" value="[RIBOSOMAL PROTEIN US5]-ALANINE N-ACETYLTRANSFERASE"/>
    <property type="match status" value="1"/>
</dbReference>
<comment type="caution">
    <text evidence="6">The sequence shown here is derived from an EMBL/GenBank/DDBJ whole genome shotgun (WGS) entry which is preliminary data.</text>
</comment>
<dbReference type="InterPro" id="IPR000182">
    <property type="entry name" value="GNAT_dom"/>
</dbReference>
<dbReference type="EMBL" id="JABXXR010000135">
    <property type="protein sequence ID" value="NVN41485.1"/>
    <property type="molecule type" value="Genomic_DNA"/>
</dbReference>
<evidence type="ECO:0000259" key="5">
    <source>
        <dbReference type="PROSITE" id="PS51186"/>
    </source>
</evidence>
<dbReference type="InterPro" id="IPR051531">
    <property type="entry name" value="N-acetyltransferase"/>
</dbReference>
<evidence type="ECO:0000313" key="6">
    <source>
        <dbReference type="EMBL" id="NVN41485.1"/>
    </source>
</evidence>
<reference evidence="6 7" key="1">
    <citation type="submission" date="2020-06" db="EMBL/GenBank/DDBJ databases">
        <title>Description of novel acetic acid bacteria.</title>
        <authorList>
            <person name="Sombolestani A."/>
        </authorList>
    </citation>
    <scope>NUCLEOTIDE SEQUENCE [LARGE SCALE GENOMIC DNA]</scope>
    <source>
        <strain evidence="6 7">LMG 27010</strain>
    </source>
</reference>
<accession>A0A850PAA1</accession>
<sequence>MARLNTEIPDLGDLRPFRSSRMTFRLLDIDDAPELQVMTDSPAITSTISFLTSPFSIRNAWELIAGEGDEWRPRFIGGWLFESRRLAVVMGVILHGAHELEVGFWVRPSLHRKGLAKEAMEAFLPLAKTLFPLRLLVAECTPSNVPAVKVLNALGFVTDGATGRKPPRSRFELTGCTAPPPEARRGPG</sequence>
<dbReference type="Pfam" id="PF13302">
    <property type="entry name" value="Acetyltransf_3"/>
    <property type="match status" value="1"/>
</dbReference>
<dbReference type="PROSITE" id="PS51186">
    <property type="entry name" value="GNAT"/>
    <property type="match status" value="1"/>
</dbReference>
<feature type="region of interest" description="Disordered" evidence="4">
    <location>
        <begin position="165"/>
        <end position="188"/>
    </location>
</feature>
<dbReference type="PANTHER" id="PTHR43792">
    <property type="entry name" value="GNAT FAMILY, PUTATIVE (AFU_ORTHOLOGUE AFUA_3G00765)-RELATED-RELATED"/>
    <property type="match status" value="1"/>
</dbReference>
<gene>
    <name evidence="6" type="ORF">HUK82_13060</name>
</gene>
<evidence type="ECO:0000256" key="2">
    <source>
        <dbReference type="ARBA" id="ARBA00023315"/>
    </source>
</evidence>
<keyword evidence="7" id="KW-1185">Reference proteome</keyword>
<name>A0A850PAA1_9PROT</name>
<comment type="similarity">
    <text evidence="3">Belongs to the acetyltransferase family. RimJ subfamily.</text>
</comment>
<evidence type="ECO:0000313" key="7">
    <source>
        <dbReference type="Proteomes" id="UP000585665"/>
    </source>
</evidence>
<evidence type="ECO:0000256" key="3">
    <source>
        <dbReference type="ARBA" id="ARBA00038502"/>
    </source>
</evidence>
<protein>
    <submittedName>
        <fullName evidence="6">GNAT family N-acetyltransferase</fullName>
    </submittedName>
</protein>
<proteinExistence type="inferred from homology"/>
<dbReference type="InterPro" id="IPR016181">
    <property type="entry name" value="Acyl_CoA_acyltransferase"/>
</dbReference>
<feature type="domain" description="N-acetyltransferase" evidence="5">
    <location>
        <begin position="22"/>
        <end position="179"/>
    </location>
</feature>